<dbReference type="PROSITE" id="PS50048">
    <property type="entry name" value="ZN2_CY6_FUNGAL_2"/>
    <property type="match status" value="1"/>
</dbReference>
<keyword evidence="11" id="KW-1185">Reference proteome</keyword>
<name>A0ABP0BIQ8_9PEZI</name>
<feature type="compositionally biased region" description="Polar residues" evidence="8">
    <location>
        <begin position="948"/>
        <end position="961"/>
    </location>
</feature>
<comment type="caution">
    <text evidence="10">The sequence shown here is derived from an EMBL/GenBank/DDBJ whole genome shotgun (WGS) entry which is preliminary data.</text>
</comment>
<evidence type="ECO:0000313" key="10">
    <source>
        <dbReference type="EMBL" id="CAK7219522.1"/>
    </source>
</evidence>
<dbReference type="CDD" id="cd12148">
    <property type="entry name" value="fungal_TF_MHR"/>
    <property type="match status" value="1"/>
</dbReference>
<evidence type="ECO:0000256" key="6">
    <source>
        <dbReference type="ARBA" id="ARBA00023163"/>
    </source>
</evidence>
<feature type="compositionally biased region" description="Low complexity" evidence="8">
    <location>
        <begin position="971"/>
        <end position="984"/>
    </location>
</feature>
<keyword evidence="7" id="KW-0539">Nucleus</keyword>
<feature type="compositionally biased region" description="Polar residues" evidence="8">
    <location>
        <begin position="218"/>
        <end position="247"/>
    </location>
</feature>
<dbReference type="SUPFAM" id="SSF57701">
    <property type="entry name" value="Zn2/Cys6 DNA-binding domain"/>
    <property type="match status" value="1"/>
</dbReference>
<feature type="region of interest" description="Disordered" evidence="8">
    <location>
        <begin position="270"/>
        <end position="322"/>
    </location>
</feature>
<keyword evidence="3" id="KW-0862">Zinc</keyword>
<dbReference type="Pfam" id="PF04082">
    <property type="entry name" value="Fungal_trans"/>
    <property type="match status" value="1"/>
</dbReference>
<reference evidence="10 11" key="1">
    <citation type="submission" date="2024-01" db="EMBL/GenBank/DDBJ databases">
        <authorList>
            <person name="Allen C."/>
            <person name="Tagirdzhanova G."/>
        </authorList>
    </citation>
    <scope>NUCLEOTIDE SEQUENCE [LARGE SCALE GENOMIC DNA]</scope>
</reference>
<dbReference type="PROSITE" id="PS00463">
    <property type="entry name" value="ZN2_CY6_FUNGAL_1"/>
    <property type="match status" value="1"/>
</dbReference>
<feature type="compositionally biased region" description="Basic and acidic residues" evidence="8">
    <location>
        <begin position="270"/>
        <end position="280"/>
    </location>
</feature>
<dbReference type="InterPro" id="IPR001138">
    <property type="entry name" value="Zn2Cys6_DnaBD"/>
</dbReference>
<keyword evidence="4" id="KW-0805">Transcription regulation</keyword>
<dbReference type="InterPro" id="IPR051615">
    <property type="entry name" value="Transcr_Regulatory_Elem"/>
</dbReference>
<keyword evidence="6" id="KW-0804">Transcription</keyword>
<feature type="compositionally biased region" description="Basic and acidic residues" evidence="8">
    <location>
        <begin position="110"/>
        <end position="126"/>
    </location>
</feature>
<feature type="compositionally biased region" description="Low complexity" evidence="8">
    <location>
        <begin position="310"/>
        <end position="319"/>
    </location>
</feature>
<evidence type="ECO:0000259" key="9">
    <source>
        <dbReference type="PROSITE" id="PS50048"/>
    </source>
</evidence>
<comment type="subcellular location">
    <subcellularLocation>
        <location evidence="1">Nucleus</location>
    </subcellularLocation>
</comment>
<evidence type="ECO:0000256" key="5">
    <source>
        <dbReference type="ARBA" id="ARBA00023125"/>
    </source>
</evidence>
<evidence type="ECO:0000256" key="3">
    <source>
        <dbReference type="ARBA" id="ARBA00022833"/>
    </source>
</evidence>
<feature type="region of interest" description="Disordered" evidence="8">
    <location>
        <begin position="1037"/>
        <end position="1066"/>
    </location>
</feature>
<organism evidence="10 11">
    <name type="scientific">Sporothrix eucalyptigena</name>
    <dbReference type="NCBI Taxonomy" id="1812306"/>
    <lineage>
        <taxon>Eukaryota</taxon>
        <taxon>Fungi</taxon>
        <taxon>Dikarya</taxon>
        <taxon>Ascomycota</taxon>
        <taxon>Pezizomycotina</taxon>
        <taxon>Sordariomycetes</taxon>
        <taxon>Sordariomycetidae</taxon>
        <taxon>Ophiostomatales</taxon>
        <taxon>Ophiostomataceae</taxon>
        <taxon>Sporothrix</taxon>
    </lineage>
</organism>
<feature type="compositionally biased region" description="Low complexity" evidence="8">
    <location>
        <begin position="930"/>
        <end position="944"/>
    </location>
</feature>
<evidence type="ECO:0000313" key="11">
    <source>
        <dbReference type="Proteomes" id="UP001642482"/>
    </source>
</evidence>
<sequence length="1199" mass="132098">MWAETEPSKASRPPRTIAEIACQLCRRRKVKCDRTLPHCKVCIQTNQVCEYPLRPKKPGPKIGSLQRHKRRYRDRENGSTPSNANGVGSTASTGSNTNGNSASSININNSDRRNRNSTRRSSDKRSPRSPPDSSPSDAETTHDGSSVTANGGSSNSNSISRGSRGGHRATRNEPAFESVSKSVFEDDDEDDQDGDEDNNDDRRRRRTATTRRTRDAAPTSTEPNQDRTVINNGRTGTTSPAGTTNDEWTQRRRNSRLNINDLSFILHPSHEASTPEKDGSLEGAVNGGDAGVGPSPAASPNNSTGKDHATAGSATAASTPEARQQSIIQQACTALGVSETMLRSCIEGYFSNMVAINLFHQPSFADKLATVASPVQLFALLTAMMGYAMRFMPEQTTAPSQQTQTPINVADTLMVDDHIDPMLMAMPPPQPPQPTPPPTPEHFLDMARRLIERALDECGDDPPTLAILQACIIYTHCELTRGVHGRAWRSLGMCVRLAYEMNLHLVDARTSPASSSEVAWRDAEEKRRAWWAIWEMDVFASTIRRTPTAVDWTQMETLLPVDDVHWFGASSSEKRRSCFMELDPVRRWKALQASGNQSPKAWFLIINSLMKDARIISSPRGVPFHGEGPTPPQAVSASSTPRKRRASPPGSCPVEEARQKLEILANCVQCFVLALPSHLQYRNQFLGFGAEGCGETTTDATTSLRQLHCGIYNIFVMTQLTRLMIHRYELFGSHAQHFRQSLSSSTTTPKSLGRSSPLDNPAFLPYIEAADNILTIVNRSCEEHIQHINPFLLSTIWLAAAVQLVRRHVAVPKRGTGGASSGPLQHQQTLIKSRFEVLYLTYKRCAAFWNVRTAMEQNLEALESQLEGDRRDRDHDEEEDDSQTDVENNISDDEHGHPKKRDRANRDDRDQRKQKKTRVVKEKQSRVNGAAPRQSRRPAAASKAFTDPYTSWTRSTSNHQQMAPVVSPAPQSQTTTLVPQTQQQMAHTMAFQPIFQVPGPPAPLSTYSDPTGASSASFLGDGDALINTSGNNTTANAAHISPSTPTVSFPSEPVSDTIGNPGHQRRATASSSFNYFKFDSPAQQHTQPHNSTHANGYESSPPTNDAAQTAQAKALLTFMQMSSHNRQTGSHSHPRTDSFVVDTGDSMGDVPLSMISPTLFEPDLSMDDMQQQQNSNNFEWHGLDLPMDIHDLLSGFSAY</sequence>
<feature type="compositionally biased region" description="Low complexity" evidence="8">
    <location>
        <begin position="144"/>
        <end position="162"/>
    </location>
</feature>
<keyword evidence="2" id="KW-0479">Metal-binding</keyword>
<feature type="region of interest" description="Disordered" evidence="8">
    <location>
        <begin position="620"/>
        <end position="653"/>
    </location>
</feature>
<dbReference type="SMART" id="SM00906">
    <property type="entry name" value="Fungal_trans"/>
    <property type="match status" value="1"/>
</dbReference>
<dbReference type="Proteomes" id="UP001642482">
    <property type="component" value="Unassembled WGS sequence"/>
</dbReference>
<proteinExistence type="predicted"/>
<feature type="compositionally biased region" description="Acidic residues" evidence="8">
    <location>
        <begin position="185"/>
        <end position="199"/>
    </location>
</feature>
<keyword evidence="5" id="KW-0238">DNA-binding</keyword>
<feature type="region of interest" description="Disordered" evidence="8">
    <location>
        <begin position="51"/>
        <end position="253"/>
    </location>
</feature>
<dbReference type="PANTHER" id="PTHR31313">
    <property type="entry name" value="TY1 ENHANCER ACTIVATOR"/>
    <property type="match status" value="1"/>
</dbReference>
<dbReference type="Gene3D" id="4.10.240.10">
    <property type="entry name" value="Zn(2)-C6 fungal-type DNA-binding domain"/>
    <property type="match status" value="1"/>
</dbReference>
<feature type="region of interest" description="Disordered" evidence="8">
    <location>
        <begin position="865"/>
        <end position="984"/>
    </location>
</feature>
<dbReference type="SMART" id="SM00066">
    <property type="entry name" value="GAL4"/>
    <property type="match status" value="1"/>
</dbReference>
<dbReference type="InterPro" id="IPR007219">
    <property type="entry name" value="XnlR_reg_dom"/>
</dbReference>
<evidence type="ECO:0000256" key="8">
    <source>
        <dbReference type="SAM" id="MobiDB-lite"/>
    </source>
</evidence>
<evidence type="ECO:0000256" key="7">
    <source>
        <dbReference type="ARBA" id="ARBA00023242"/>
    </source>
</evidence>
<dbReference type="EMBL" id="CAWUHD010000032">
    <property type="protein sequence ID" value="CAK7219522.1"/>
    <property type="molecule type" value="Genomic_DNA"/>
</dbReference>
<evidence type="ECO:0000256" key="2">
    <source>
        <dbReference type="ARBA" id="ARBA00022723"/>
    </source>
</evidence>
<feature type="compositionally biased region" description="Acidic residues" evidence="8">
    <location>
        <begin position="875"/>
        <end position="884"/>
    </location>
</feature>
<feature type="compositionally biased region" description="Polar residues" evidence="8">
    <location>
        <begin position="1081"/>
        <end position="1105"/>
    </location>
</feature>
<evidence type="ECO:0000256" key="1">
    <source>
        <dbReference type="ARBA" id="ARBA00004123"/>
    </source>
</evidence>
<feature type="compositionally biased region" description="Polar residues" evidence="8">
    <location>
        <begin position="78"/>
        <end position="88"/>
    </location>
</feature>
<dbReference type="InterPro" id="IPR036864">
    <property type="entry name" value="Zn2-C6_fun-type_DNA-bd_sf"/>
</dbReference>
<dbReference type="CDD" id="cd00067">
    <property type="entry name" value="GAL4"/>
    <property type="match status" value="1"/>
</dbReference>
<accession>A0ABP0BIQ8</accession>
<feature type="compositionally biased region" description="Low complexity" evidence="8">
    <location>
        <begin position="89"/>
        <end position="109"/>
    </location>
</feature>
<gene>
    <name evidence="10" type="ORF">SEUCBS140593_003919</name>
</gene>
<feature type="region of interest" description="Disordered" evidence="8">
    <location>
        <begin position="1081"/>
        <end position="1106"/>
    </location>
</feature>
<protein>
    <recommendedName>
        <fullName evidence="9">Zn(2)-C6 fungal-type domain-containing protein</fullName>
    </recommendedName>
</protein>
<dbReference type="PANTHER" id="PTHR31313:SF81">
    <property type="entry name" value="TY1 ENHANCER ACTIVATOR"/>
    <property type="match status" value="1"/>
</dbReference>
<evidence type="ECO:0000256" key="4">
    <source>
        <dbReference type="ARBA" id="ARBA00023015"/>
    </source>
</evidence>
<feature type="domain" description="Zn(2)-C6 fungal-type" evidence="9">
    <location>
        <begin position="21"/>
        <end position="51"/>
    </location>
</feature>
<dbReference type="Pfam" id="PF00172">
    <property type="entry name" value="Zn_clus"/>
    <property type="match status" value="1"/>
</dbReference>